<dbReference type="InterPro" id="IPR001303">
    <property type="entry name" value="Aldolase_II/adducin_N"/>
</dbReference>
<dbReference type="GO" id="GO:0000287">
    <property type="term" value="F:magnesium ion binding"/>
    <property type="evidence" value="ECO:0007669"/>
    <property type="project" value="UniProtKB-UniRule"/>
</dbReference>
<dbReference type="SFLD" id="SFLDG01133">
    <property type="entry name" value="C1.5.4:_Enolase-phosphatase_Li"/>
    <property type="match status" value="1"/>
</dbReference>
<dbReference type="SFLD" id="SFLDF00044">
    <property type="entry name" value="enolase-phosphatase"/>
    <property type="match status" value="1"/>
</dbReference>
<evidence type="ECO:0000256" key="1">
    <source>
        <dbReference type="ARBA" id="ARBA00022605"/>
    </source>
</evidence>
<dbReference type="NCBIfam" id="TIGR01549">
    <property type="entry name" value="HAD-SF-IA-v1"/>
    <property type="match status" value="1"/>
</dbReference>
<organism evidence="11 12">
    <name type="scientific">Manihot esculenta</name>
    <name type="common">Cassava</name>
    <name type="synonym">Jatropha manihot</name>
    <dbReference type="NCBI Taxonomy" id="3983"/>
    <lineage>
        <taxon>Eukaryota</taxon>
        <taxon>Viridiplantae</taxon>
        <taxon>Streptophyta</taxon>
        <taxon>Embryophyta</taxon>
        <taxon>Tracheophyta</taxon>
        <taxon>Spermatophyta</taxon>
        <taxon>Magnoliopsida</taxon>
        <taxon>eudicotyledons</taxon>
        <taxon>Gunneridae</taxon>
        <taxon>Pentapetalae</taxon>
        <taxon>rosids</taxon>
        <taxon>fabids</taxon>
        <taxon>Malpighiales</taxon>
        <taxon>Euphorbiaceae</taxon>
        <taxon>Crotonoideae</taxon>
        <taxon>Manihoteae</taxon>
        <taxon>Manihot</taxon>
    </lineage>
</organism>
<feature type="region of interest" description="Methylthioribulose-1-phosphate dehydratase" evidence="9">
    <location>
        <begin position="1"/>
        <end position="245"/>
    </location>
</feature>
<dbReference type="AlphaFoldDB" id="A0A2C9UE23"/>
<dbReference type="GO" id="GO:0019509">
    <property type="term" value="P:L-methionine salvage from methylthioadenosine"/>
    <property type="evidence" value="ECO:0000318"/>
    <property type="project" value="GO_Central"/>
</dbReference>
<dbReference type="InterPro" id="IPR036412">
    <property type="entry name" value="HAD-like_sf"/>
</dbReference>
<dbReference type="CDD" id="cd01629">
    <property type="entry name" value="HAD_EP"/>
    <property type="match status" value="1"/>
</dbReference>
<feature type="binding site" evidence="9">
    <location>
        <begin position="426"/>
        <end position="427"/>
    </location>
    <ligand>
        <name>substrate</name>
        <label>2</label>
        <note>for enolase-phosphatase activity</note>
    </ligand>
</feature>
<dbReference type="GO" id="GO:0043874">
    <property type="term" value="F:acireductone synthase activity"/>
    <property type="evidence" value="ECO:0007669"/>
    <property type="project" value="UniProtKB-EC"/>
</dbReference>
<feature type="binding site" evidence="9">
    <location>
        <position position="291"/>
    </location>
    <ligand>
        <name>Mg(2+)</name>
        <dbReference type="ChEBI" id="CHEBI:18420"/>
    </ligand>
</feature>
<accession>A0A2C9UE23</accession>
<comment type="pathway">
    <text evidence="9">Amino-acid biosynthesis; L-methionine biosynthesis via salvage pathway; L-methionine from S-methyl-5-thio-alpha-D-ribose 1-phosphate: step 2/6.</text>
</comment>
<dbReference type="HAMAP" id="MF_03116">
    <property type="entry name" value="Salvage_MtnB_euk"/>
    <property type="match status" value="1"/>
</dbReference>
<dbReference type="EMBL" id="CM004401">
    <property type="protein sequence ID" value="OAY28702.1"/>
    <property type="molecule type" value="Genomic_DNA"/>
</dbReference>
<dbReference type="OMA" id="IPNGCHA"/>
<evidence type="ECO:0000313" key="11">
    <source>
        <dbReference type="EMBL" id="OAY28702.1"/>
    </source>
</evidence>
<dbReference type="EC" id="4.2.1.109" evidence="9"/>
<dbReference type="InterPro" id="IPR027505">
    <property type="entry name" value="MtnB_viridiplantae"/>
</dbReference>
<sequence>MAAAAAPAMVVNGGGVKVASQAYLESKAVKDTRVLIADLCRQFYNLGWVSGTGGSITIKVHDDSIPKPQQLILMSPSGVQKERMEPEDMYVLAANGDILSSPSPKPYPNKPPKCSDCAPLFLKAYDMRNAGAVIHSHGIESCIVTMVKPASKEFRITHMEMIKGIKGHGYYDELVVPIIENTAYENELTDSLAKAIEAYPKTTAVLVRNHGIYVWGDSWINAKTQAECYHYLFDAAIKLHQLGLDWSTPSHGPLQNVKGILGNNVMNTSVKAVMKDSNHEIEPLPRCIVLDIEGTTTPISFVADVLFPYARDNVGRHLYATYETAETQDDIKLLRSQVEDDLTQGVNGAVPIPPDDAGKEDVIAALVANVEAMIKADRKITALKQLQGHIWRTGFENNELEGVVFDDVPETLEKWHSLGIKVYIYSSGSRLAQRLIFGKTNYGDLRKYLSGFFDTAVGNKKETRSYVEISDSLGVDKPSEILFVTDVLQEAVAAKGAGLEAVISIRPGNAPLPENHGFKTVKTFAEI</sequence>
<comment type="pathway">
    <text evidence="9">Amino-acid biosynthesis; L-methionine biosynthesis via salvage pathway; L-methionine from S-methyl-5-thio-alpha-D-ribose 1-phosphate: step 3/6.</text>
</comment>
<dbReference type="NCBIfam" id="TIGR01691">
    <property type="entry name" value="enolase-ppase"/>
    <property type="match status" value="1"/>
</dbReference>
<evidence type="ECO:0000256" key="8">
    <source>
        <dbReference type="ARBA" id="ARBA00023268"/>
    </source>
</evidence>
<dbReference type="Pfam" id="PF00702">
    <property type="entry name" value="Hydrolase"/>
    <property type="match status" value="1"/>
</dbReference>
<dbReference type="FunFam" id="3.40.225.10:FF:000010">
    <property type="entry name" value="Probable bifunctional methylthioribulose-1-phosphate dehydratase/enolase-phosphatase E1"/>
    <property type="match status" value="1"/>
</dbReference>
<comment type="cofactor">
    <cofactor evidence="9">
        <name>Mg(2+)</name>
        <dbReference type="ChEBI" id="CHEBI:18420"/>
    </cofactor>
    <text evidence="9">Binds 1 Mg(2+) ion per subunit.</text>
</comment>
<dbReference type="SMART" id="SM01007">
    <property type="entry name" value="Aldolase_II"/>
    <property type="match status" value="1"/>
</dbReference>
<keyword evidence="12" id="KW-1185">Reference proteome</keyword>
<dbReference type="OrthoDB" id="191080at2759"/>
<keyword evidence="6 9" id="KW-0486">Methionine biosynthesis</keyword>
<feature type="binding site" evidence="9">
    <location>
        <position position="293"/>
    </location>
    <ligand>
        <name>Mg(2+)</name>
        <dbReference type="ChEBI" id="CHEBI:18420"/>
    </ligand>
</feature>
<dbReference type="GO" id="GO:0005737">
    <property type="term" value="C:cytoplasm"/>
    <property type="evidence" value="ECO:0000318"/>
    <property type="project" value="GO_Central"/>
</dbReference>
<dbReference type="GO" id="GO:0008270">
    <property type="term" value="F:zinc ion binding"/>
    <property type="evidence" value="ECO:0007669"/>
    <property type="project" value="UniProtKB-UniRule"/>
</dbReference>
<feature type="binding site" evidence="9">
    <location>
        <position position="210"/>
    </location>
    <ligand>
        <name>Zn(2+)</name>
        <dbReference type="ChEBI" id="CHEBI:29105"/>
    </ligand>
</feature>
<keyword evidence="1 9" id="KW-0028">Amino-acid biosynthesis</keyword>
<keyword evidence="4 9" id="KW-0862">Zinc</keyword>
<dbReference type="PANTHER" id="PTHR20371:SF1">
    <property type="entry name" value="ENOLASE-PHOSPHATASE E1"/>
    <property type="match status" value="1"/>
</dbReference>
<dbReference type="FunFam" id="3.40.50.1000:FF:000088">
    <property type="entry name" value="Probable bifunctional methylthioribulose-1-phosphate dehydratase/enolase-phosphatase E1"/>
    <property type="match status" value="1"/>
</dbReference>
<dbReference type="InterPro" id="IPR023214">
    <property type="entry name" value="HAD_sf"/>
</dbReference>
<dbReference type="Gene3D" id="1.10.720.60">
    <property type="match status" value="1"/>
</dbReference>
<dbReference type="Pfam" id="PF00596">
    <property type="entry name" value="Aldolase_II"/>
    <property type="match status" value="1"/>
</dbReference>
<dbReference type="Gene3D" id="3.40.50.1000">
    <property type="entry name" value="HAD superfamily/HAD-like"/>
    <property type="match status" value="1"/>
</dbReference>
<feature type="binding site" evidence="9">
    <location>
        <position position="135"/>
    </location>
    <ligand>
        <name>Zn(2+)</name>
        <dbReference type="ChEBI" id="CHEBI:29105"/>
    </ligand>
</feature>
<evidence type="ECO:0000256" key="4">
    <source>
        <dbReference type="ARBA" id="ARBA00022833"/>
    </source>
</evidence>
<dbReference type="FunFam" id="1.10.720.60:FF:000001">
    <property type="entry name" value="Probable bifunctional methylthioribulose-1-phosphate dehydratase/enolase-phosphatase E1"/>
    <property type="match status" value="1"/>
</dbReference>
<dbReference type="InterPro" id="IPR027514">
    <property type="entry name" value="Salvage_MtnB_euk"/>
</dbReference>
<evidence type="ECO:0000259" key="10">
    <source>
        <dbReference type="SMART" id="SM01007"/>
    </source>
</evidence>
<keyword evidence="8 9" id="KW-0511">Multifunctional enzyme</keyword>
<dbReference type="STRING" id="3983.A0A2C9UE23"/>
<evidence type="ECO:0000256" key="2">
    <source>
        <dbReference type="ARBA" id="ARBA00022723"/>
    </source>
</evidence>
<dbReference type="Gene3D" id="3.40.225.10">
    <property type="entry name" value="Class II aldolase/adducin N-terminal domain"/>
    <property type="match status" value="1"/>
</dbReference>
<comment type="similarity">
    <text evidence="9">In the C-terminal section; belongs to the HAD-like hydrolase superfamily. MasA/MtnC family.</text>
</comment>
<evidence type="ECO:0000256" key="9">
    <source>
        <dbReference type="HAMAP-Rule" id="MF_03118"/>
    </source>
</evidence>
<comment type="caution">
    <text evidence="11">The sequence shown here is derived from an EMBL/GenBank/DDBJ whole genome shotgun (WGS) entry which is preliminary data.</text>
</comment>
<dbReference type="GO" id="GO:0046570">
    <property type="term" value="F:methylthioribulose 1-phosphate dehydratase activity"/>
    <property type="evidence" value="ECO:0000318"/>
    <property type="project" value="GO_Central"/>
</dbReference>
<reference evidence="12" key="1">
    <citation type="journal article" date="2016" name="Nat. Biotechnol.">
        <title>Sequencing wild and cultivated cassava and related species reveals extensive interspecific hybridization and genetic diversity.</title>
        <authorList>
            <person name="Bredeson J.V."/>
            <person name="Lyons J.B."/>
            <person name="Prochnik S.E."/>
            <person name="Wu G.A."/>
            <person name="Ha C.M."/>
            <person name="Edsinger-Gonzales E."/>
            <person name="Grimwood J."/>
            <person name="Schmutz J."/>
            <person name="Rabbi I.Y."/>
            <person name="Egesi C."/>
            <person name="Nauluvula P."/>
            <person name="Lebot V."/>
            <person name="Ndunguru J."/>
            <person name="Mkamilo G."/>
            <person name="Bart R.S."/>
            <person name="Setter T.L."/>
            <person name="Gleadow R.M."/>
            <person name="Kulakow P."/>
            <person name="Ferguson M.E."/>
            <person name="Rounsley S."/>
            <person name="Rokhsar D.S."/>
        </authorList>
    </citation>
    <scope>NUCLEOTIDE SEQUENCE [LARGE SCALE GENOMIC DNA]</scope>
    <source>
        <strain evidence="12">cv. AM560-2</strain>
    </source>
</reference>
<proteinExistence type="inferred from homology"/>
<comment type="similarity">
    <text evidence="9">In the N-terminal section; belongs to the aldolase class II family. MtnB subfamily.</text>
</comment>
<feature type="binding site" evidence="9">
    <location>
        <position position="486"/>
    </location>
    <ligand>
        <name>Mg(2+)</name>
        <dbReference type="ChEBI" id="CHEBI:18420"/>
    </ligand>
</feature>
<keyword evidence="3 9" id="KW-0378">Hydrolase</keyword>
<feature type="binding site" evidence="9">
    <location>
        <position position="137"/>
    </location>
    <ligand>
        <name>Zn(2+)</name>
        <dbReference type="ChEBI" id="CHEBI:29105"/>
    </ligand>
</feature>
<keyword evidence="2 9" id="KW-0479">Metal-binding</keyword>
<evidence type="ECO:0000256" key="7">
    <source>
        <dbReference type="ARBA" id="ARBA00023239"/>
    </source>
</evidence>
<dbReference type="NCBIfam" id="TIGR03328">
    <property type="entry name" value="salvage_mtnB"/>
    <property type="match status" value="1"/>
</dbReference>
<dbReference type="InterPro" id="IPR017714">
    <property type="entry name" value="MethylthioRu-1-P_deHdtase_MtnB"/>
</dbReference>
<keyword evidence="7 9" id="KW-0456">Lyase</keyword>
<feature type="active site" description="Proton donor/acceptor; for methylthioribulose-1-phosphate dehydratase activity" evidence="9">
    <location>
        <position position="160"/>
    </location>
</feature>
<dbReference type="PANTHER" id="PTHR20371">
    <property type="entry name" value="ENOLASE-PHOSPHATASE E1"/>
    <property type="match status" value="1"/>
</dbReference>
<comment type="catalytic activity">
    <reaction evidence="9">
        <text>5-(methylsulfanyl)-D-ribulose 1-phosphate = 5-methylsulfanyl-2,3-dioxopentyl phosphate + H2O</text>
        <dbReference type="Rhea" id="RHEA:15549"/>
        <dbReference type="ChEBI" id="CHEBI:15377"/>
        <dbReference type="ChEBI" id="CHEBI:58548"/>
        <dbReference type="ChEBI" id="CHEBI:58828"/>
        <dbReference type="EC" id="4.2.1.109"/>
    </reaction>
</comment>
<dbReference type="SFLD" id="SFLDS00003">
    <property type="entry name" value="Haloacid_Dehalogenase"/>
    <property type="match status" value="1"/>
</dbReference>
<comment type="pathway">
    <text evidence="9">Amino-acid biosynthesis; L-methionine biosynthesis via salvage pathway; L-methionine from S-methyl-5-thio-alpha-D-ribose 1-phosphate: step 4/6.</text>
</comment>
<dbReference type="InterPro" id="IPR006439">
    <property type="entry name" value="HAD-SF_hydro_IA"/>
</dbReference>
<evidence type="ECO:0000256" key="5">
    <source>
        <dbReference type="ARBA" id="ARBA00022842"/>
    </source>
</evidence>
<comment type="cofactor">
    <cofactor evidence="9">
        <name>Zn(2+)</name>
        <dbReference type="ChEBI" id="CHEBI:29105"/>
    </cofactor>
    <text evidence="9">Binds 1 zinc ion per subunit.</text>
</comment>
<dbReference type="SFLD" id="SFLDG01129">
    <property type="entry name" value="C1.5:_HAD__Beta-PGM__Phosphata"/>
    <property type="match status" value="1"/>
</dbReference>
<evidence type="ECO:0000256" key="6">
    <source>
        <dbReference type="ARBA" id="ARBA00023167"/>
    </source>
</evidence>
<dbReference type="Proteomes" id="UP000091857">
    <property type="component" value="Chromosome 15"/>
</dbReference>
<feature type="binding site" evidence="9">
    <location>
        <position position="117"/>
    </location>
    <ligand>
        <name>substrate</name>
        <label>1</label>
        <note>for methylthioribulose-1-phosphate dehydratase activity</note>
    </ligand>
</feature>
<dbReference type="InterPro" id="IPR023943">
    <property type="entry name" value="Enolase-ppase_E1"/>
</dbReference>
<keyword evidence="5 9" id="KW-0460">Magnesium</keyword>
<dbReference type="SUPFAM" id="SSF53639">
    <property type="entry name" value="AraD/HMP-PK domain-like"/>
    <property type="match status" value="1"/>
</dbReference>
<feature type="domain" description="Class II aldolase/adducin N-terminal" evidence="10">
    <location>
        <begin position="34"/>
        <end position="237"/>
    </location>
</feature>
<dbReference type="UniPathway" id="UPA00904">
    <property type="reaction ID" value="UER00875"/>
</dbReference>
<protein>
    <recommendedName>
        <fullName evidence="9">Probable bifunctional methylthioribulose-1-phosphate dehydratase/enolase-phosphatase E1</fullName>
    </recommendedName>
    <domain>
        <recommendedName>
            <fullName evidence="9">Methylthioribulose-1-phosphate dehydratase</fullName>
            <shortName evidence="9">MTRu-1-P dehydratase</shortName>
            <ecNumber evidence="9">4.2.1.109</ecNumber>
        </recommendedName>
    </domain>
    <domain>
        <recommendedName>
            <fullName evidence="9">Enolase-phosphatase E1</fullName>
            <ecNumber evidence="9">3.1.3.77</ecNumber>
        </recommendedName>
        <alternativeName>
            <fullName evidence="9">2,3-diketo-5-methylthio-1-phosphopentane phosphatase</fullName>
        </alternativeName>
    </domain>
</protein>
<evidence type="ECO:0000313" key="12">
    <source>
        <dbReference type="Proteomes" id="UP000091857"/>
    </source>
</evidence>
<feature type="binding site" evidence="9">
    <location>
        <position position="460"/>
    </location>
    <ligand>
        <name>substrate</name>
        <label>2</label>
        <note>for enolase-phosphatase activity</note>
    </ligand>
</feature>
<dbReference type="SUPFAM" id="SSF56784">
    <property type="entry name" value="HAD-like"/>
    <property type="match status" value="1"/>
</dbReference>
<gene>
    <name evidence="11" type="ORF">MANES_15G087800v8</name>
</gene>
<feature type="region of interest" description="Enolase-phosphatase E1" evidence="9">
    <location>
        <begin position="288"/>
        <end position="527"/>
    </location>
</feature>
<dbReference type="HAMAP" id="MF_03118">
    <property type="entry name" value="Salvage_MtnBC"/>
    <property type="match status" value="1"/>
</dbReference>
<comment type="catalytic activity">
    <reaction evidence="9">
        <text>5-methylsulfanyl-2,3-dioxopentyl phosphate + H2O = 1,2-dihydroxy-5-(methylsulfanyl)pent-1-en-3-one + phosphate</text>
        <dbReference type="Rhea" id="RHEA:21700"/>
        <dbReference type="ChEBI" id="CHEBI:15377"/>
        <dbReference type="ChEBI" id="CHEBI:43474"/>
        <dbReference type="ChEBI" id="CHEBI:49252"/>
        <dbReference type="ChEBI" id="CHEBI:58828"/>
        <dbReference type="EC" id="3.1.3.77"/>
    </reaction>
</comment>
<evidence type="ECO:0000256" key="3">
    <source>
        <dbReference type="ARBA" id="ARBA00022801"/>
    </source>
</evidence>
<name>A0A2C9UE23_MANES</name>
<dbReference type="Gramene" id="Manes.15G087800.1.v8.1">
    <property type="protein sequence ID" value="Manes.15G087800.1.v8.1.CDS"/>
    <property type="gene ID" value="Manes.15G087800.v8.1"/>
</dbReference>
<dbReference type="EC" id="3.1.3.77" evidence="9"/>
<dbReference type="InterPro" id="IPR036409">
    <property type="entry name" value="Aldolase_II/adducin_N_sf"/>
</dbReference>